<keyword evidence="9" id="KW-0067">ATP-binding</keyword>
<keyword evidence="7 13" id="KW-0548">Nucleotidyltransferase</keyword>
<dbReference type="InterPro" id="IPR017945">
    <property type="entry name" value="DHBP_synth_RibB-like_a/b_dom"/>
</dbReference>
<dbReference type="GO" id="GO:0061710">
    <property type="term" value="F:L-threonylcarbamoyladenylate synthase"/>
    <property type="evidence" value="ECO:0007669"/>
    <property type="project" value="UniProtKB-EC"/>
</dbReference>
<proteinExistence type="inferred from homology"/>
<evidence type="ECO:0000256" key="3">
    <source>
        <dbReference type="ARBA" id="ARBA00012584"/>
    </source>
</evidence>
<evidence type="ECO:0000256" key="4">
    <source>
        <dbReference type="ARBA" id="ARBA00022490"/>
    </source>
</evidence>
<sequence>MHVYDCRTEVAMRTGVSHATDALRAGHLVVFPTDTVYGIGANAFGPQAVGTLLAAKQRGADKPASVLVADLATAEALVRSLRPEARRLAEEFWPGALSLVLPAAPSLAWNLGNTCGTVMVRMPNNPIALALLRSAGPLAQSSANPTGRPPATTLEQATIQLGESVHTYLDGGSTGNTPSTIVDLTAAAPAVLREGAVPHAAVNEVLHSD</sequence>
<evidence type="ECO:0000313" key="14">
    <source>
        <dbReference type="Proteomes" id="UP001305606"/>
    </source>
</evidence>
<keyword evidence="8" id="KW-0547">Nucleotide-binding</keyword>
<evidence type="ECO:0000256" key="7">
    <source>
        <dbReference type="ARBA" id="ARBA00022695"/>
    </source>
</evidence>
<evidence type="ECO:0000256" key="2">
    <source>
        <dbReference type="ARBA" id="ARBA00007663"/>
    </source>
</evidence>
<evidence type="ECO:0000256" key="10">
    <source>
        <dbReference type="ARBA" id="ARBA00029774"/>
    </source>
</evidence>
<feature type="domain" description="YrdC-like" evidence="12">
    <location>
        <begin position="13"/>
        <end position="197"/>
    </location>
</feature>
<evidence type="ECO:0000256" key="5">
    <source>
        <dbReference type="ARBA" id="ARBA00022679"/>
    </source>
</evidence>
<organism evidence="13 14">
    <name type="scientific">Streptomyces luomodiensis</name>
    <dbReference type="NCBI Taxonomy" id="3026192"/>
    <lineage>
        <taxon>Bacteria</taxon>
        <taxon>Bacillati</taxon>
        <taxon>Actinomycetota</taxon>
        <taxon>Actinomycetes</taxon>
        <taxon>Kitasatosporales</taxon>
        <taxon>Streptomycetaceae</taxon>
        <taxon>Streptomyces</taxon>
    </lineage>
</organism>
<dbReference type="InterPro" id="IPR050156">
    <property type="entry name" value="TC-AMP_synthase_SUA5"/>
</dbReference>
<dbReference type="Pfam" id="PF01300">
    <property type="entry name" value="Sua5_yciO_yrdC"/>
    <property type="match status" value="1"/>
</dbReference>
<dbReference type="EC" id="2.7.7.87" evidence="3"/>
<name>A0ABY9UYL7_9ACTN</name>
<evidence type="ECO:0000256" key="8">
    <source>
        <dbReference type="ARBA" id="ARBA00022741"/>
    </source>
</evidence>
<comment type="similarity">
    <text evidence="2">Belongs to the SUA5 family.</text>
</comment>
<comment type="catalytic activity">
    <reaction evidence="11">
        <text>L-threonine + hydrogencarbonate + ATP = L-threonylcarbamoyladenylate + diphosphate + H2O</text>
        <dbReference type="Rhea" id="RHEA:36407"/>
        <dbReference type="ChEBI" id="CHEBI:15377"/>
        <dbReference type="ChEBI" id="CHEBI:17544"/>
        <dbReference type="ChEBI" id="CHEBI:30616"/>
        <dbReference type="ChEBI" id="CHEBI:33019"/>
        <dbReference type="ChEBI" id="CHEBI:57926"/>
        <dbReference type="ChEBI" id="CHEBI:73682"/>
        <dbReference type="EC" id="2.7.7.87"/>
    </reaction>
</comment>
<evidence type="ECO:0000313" key="13">
    <source>
        <dbReference type="EMBL" id="WNE95560.1"/>
    </source>
</evidence>
<dbReference type="SUPFAM" id="SSF55821">
    <property type="entry name" value="YrdC/RibB"/>
    <property type="match status" value="1"/>
</dbReference>
<evidence type="ECO:0000256" key="11">
    <source>
        <dbReference type="ARBA" id="ARBA00048366"/>
    </source>
</evidence>
<protein>
    <recommendedName>
        <fullName evidence="10">L-threonylcarbamoyladenylate synthase</fullName>
        <ecNumber evidence="3">2.7.7.87</ecNumber>
    </recommendedName>
    <alternativeName>
        <fullName evidence="10">L-threonylcarbamoyladenylate synthase</fullName>
    </alternativeName>
</protein>
<dbReference type="RefSeq" id="WP_311034898.1">
    <property type="nucleotide sequence ID" value="NZ_CP117522.1"/>
</dbReference>
<dbReference type="Gene3D" id="3.90.870.10">
    <property type="entry name" value="DHBP synthase"/>
    <property type="match status" value="1"/>
</dbReference>
<dbReference type="PANTHER" id="PTHR17490">
    <property type="entry name" value="SUA5"/>
    <property type="match status" value="1"/>
</dbReference>
<dbReference type="InterPro" id="IPR006070">
    <property type="entry name" value="Sua5-like_dom"/>
</dbReference>
<evidence type="ECO:0000259" key="12">
    <source>
        <dbReference type="PROSITE" id="PS51163"/>
    </source>
</evidence>
<gene>
    <name evidence="13" type="ORF">PS467_09545</name>
</gene>
<keyword evidence="4" id="KW-0963">Cytoplasm</keyword>
<dbReference type="PANTHER" id="PTHR17490:SF16">
    <property type="entry name" value="THREONYLCARBAMOYL-AMP SYNTHASE"/>
    <property type="match status" value="1"/>
</dbReference>
<keyword evidence="14" id="KW-1185">Reference proteome</keyword>
<reference evidence="13 14" key="1">
    <citation type="submission" date="2023-02" db="EMBL/GenBank/DDBJ databases">
        <title>Streptomyces sp. SCA4-21 with antifungal activity against Fusarium oxysporum f. sp. cubense, Streptomyces sp. SCA2-17 with antifungal activity against Fusarium oxysporum f. sp. cubense.</title>
        <authorList>
            <person name="Qi D."/>
        </authorList>
    </citation>
    <scope>NUCLEOTIDE SEQUENCE [LARGE SCALE GENOMIC DNA]</scope>
    <source>
        <strain evidence="13 14">SCA4-21</strain>
    </source>
</reference>
<dbReference type="NCBIfam" id="TIGR00057">
    <property type="entry name" value="L-threonylcarbamoyladenylate synthase"/>
    <property type="match status" value="1"/>
</dbReference>
<accession>A0ABY9UYL7</accession>
<dbReference type="Proteomes" id="UP001305606">
    <property type="component" value="Chromosome"/>
</dbReference>
<keyword evidence="6" id="KW-0819">tRNA processing</keyword>
<keyword evidence="5 13" id="KW-0808">Transferase</keyword>
<evidence type="ECO:0000256" key="9">
    <source>
        <dbReference type="ARBA" id="ARBA00022840"/>
    </source>
</evidence>
<evidence type="ECO:0000256" key="6">
    <source>
        <dbReference type="ARBA" id="ARBA00022694"/>
    </source>
</evidence>
<dbReference type="EMBL" id="CP117522">
    <property type="protein sequence ID" value="WNE95560.1"/>
    <property type="molecule type" value="Genomic_DNA"/>
</dbReference>
<comment type="subcellular location">
    <subcellularLocation>
        <location evidence="1">Cytoplasm</location>
    </subcellularLocation>
</comment>
<evidence type="ECO:0000256" key="1">
    <source>
        <dbReference type="ARBA" id="ARBA00004496"/>
    </source>
</evidence>
<dbReference type="PROSITE" id="PS51163">
    <property type="entry name" value="YRDC"/>
    <property type="match status" value="1"/>
</dbReference>